<accession>A0A9W5WTA7</accession>
<evidence type="ECO:0000313" key="2">
    <source>
        <dbReference type="EMBL" id="GFE52618.1"/>
    </source>
</evidence>
<protein>
    <submittedName>
        <fullName evidence="2">Uncharacterized protein</fullName>
    </submittedName>
</protein>
<keyword evidence="3" id="KW-1185">Reference proteome</keyword>
<name>A0A9W5WTA7_BABOV</name>
<reference evidence="2" key="1">
    <citation type="submission" date="2019-12" db="EMBL/GenBank/DDBJ databases">
        <title>Genome sequence of Babesia ovis.</title>
        <authorList>
            <person name="Yamagishi J."/>
            <person name="Sevinc F."/>
            <person name="Xuan X."/>
        </authorList>
    </citation>
    <scope>NUCLEOTIDE SEQUENCE</scope>
    <source>
        <strain evidence="2">Selcuk</strain>
    </source>
</reference>
<evidence type="ECO:0000313" key="3">
    <source>
        <dbReference type="Proteomes" id="UP001057455"/>
    </source>
</evidence>
<gene>
    <name evidence="2" type="ORF">BaOVIS_000220</name>
</gene>
<organism evidence="2 3">
    <name type="scientific">Babesia ovis</name>
    <dbReference type="NCBI Taxonomy" id="5869"/>
    <lineage>
        <taxon>Eukaryota</taxon>
        <taxon>Sar</taxon>
        <taxon>Alveolata</taxon>
        <taxon>Apicomplexa</taxon>
        <taxon>Aconoidasida</taxon>
        <taxon>Piroplasmida</taxon>
        <taxon>Babesiidae</taxon>
        <taxon>Babesia</taxon>
    </lineage>
</organism>
<dbReference type="AlphaFoldDB" id="A0A9W5WTA7"/>
<feature type="region of interest" description="Disordered" evidence="1">
    <location>
        <begin position="187"/>
        <end position="206"/>
    </location>
</feature>
<comment type="caution">
    <text evidence="2">The sequence shown here is derived from an EMBL/GenBank/DDBJ whole genome shotgun (WGS) entry which is preliminary data.</text>
</comment>
<evidence type="ECO:0000256" key="1">
    <source>
        <dbReference type="SAM" id="MobiDB-lite"/>
    </source>
</evidence>
<proteinExistence type="predicted"/>
<sequence length="265" mass="30477">MPRGGHRGCLFAVSGRAVTAFGRRRKRGLYHHCTNEIFRPSWGPLRPPTLLEDVKLPNWSSDALSPAEKLPPKVKYNRDARLAWPQERPGFVLGIYRRNVNRYFQPAVAANEDHIRNYIYEMLEPSYRKSFSGMGLDFNGQFSNASRHISDAVKEANSVSGPAIDLKYSPEHTSRYKRMENLLRQSDSWRSAAPTQEASTNPFPHVNESASLVRNLTLADVLHTRSNHRLARTAHPKWYTARYRKFMDKKRLQEKLMQLKLESGA</sequence>
<dbReference type="OrthoDB" id="427543at2759"/>
<dbReference type="EMBL" id="BLIY01000001">
    <property type="protein sequence ID" value="GFE52618.1"/>
    <property type="molecule type" value="Genomic_DNA"/>
</dbReference>
<dbReference type="Proteomes" id="UP001057455">
    <property type="component" value="Unassembled WGS sequence"/>
</dbReference>